<gene>
    <name evidence="2" type="ORF">BAE44_0005314</name>
</gene>
<name>A0A1E5W8C6_9POAL</name>
<sequence>MRRRFVHLVATSFINLRRAYRLHLIHPSMFFYPTKPSSGSAGGGTVMEEFQLPPAAMTFYGPSQECHLSAMDFMPLGQGCKKGIIGSLPHHPLRRRLTCRQHHARGARTQEPAHLRPRRRQRLRAAEEPDAGGPPLLRGPHPRPRPRVRCCPDWYWHPLPSPPHAHANNYVFTEDDCSSDDVDGHTLVAGSHIWVSTERVGTYSFSTVAGTWSKVGNWAMPFGGRAEYVPKRNLWLGFSSQDNRLCASDLVATSPLQPPKLLGKWEDVVQKSGSR</sequence>
<evidence type="ECO:0000313" key="2">
    <source>
        <dbReference type="EMBL" id="OEL33666.1"/>
    </source>
</evidence>
<dbReference type="PANTHER" id="PTHR33085">
    <property type="entry name" value="OS12G0113100 PROTEIN-RELATED"/>
    <property type="match status" value="1"/>
</dbReference>
<evidence type="ECO:0000256" key="1">
    <source>
        <dbReference type="SAM" id="MobiDB-lite"/>
    </source>
</evidence>
<dbReference type="AlphaFoldDB" id="A0A1E5W8C6"/>
<protein>
    <submittedName>
        <fullName evidence="2">Uncharacterized protein</fullName>
    </submittedName>
</protein>
<dbReference type="Pfam" id="PF07893">
    <property type="entry name" value="DUF1668"/>
    <property type="match status" value="2"/>
</dbReference>
<accession>A0A1E5W8C6</accession>
<dbReference type="Proteomes" id="UP000095767">
    <property type="component" value="Unassembled WGS sequence"/>
</dbReference>
<comment type="caution">
    <text evidence="2">The sequence shown here is derived from an EMBL/GenBank/DDBJ whole genome shotgun (WGS) entry which is preliminary data.</text>
</comment>
<organism evidence="2 3">
    <name type="scientific">Dichanthelium oligosanthes</name>
    <dbReference type="NCBI Taxonomy" id="888268"/>
    <lineage>
        <taxon>Eukaryota</taxon>
        <taxon>Viridiplantae</taxon>
        <taxon>Streptophyta</taxon>
        <taxon>Embryophyta</taxon>
        <taxon>Tracheophyta</taxon>
        <taxon>Spermatophyta</taxon>
        <taxon>Magnoliopsida</taxon>
        <taxon>Liliopsida</taxon>
        <taxon>Poales</taxon>
        <taxon>Poaceae</taxon>
        <taxon>PACMAD clade</taxon>
        <taxon>Panicoideae</taxon>
        <taxon>Panicodae</taxon>
        <taxon>Paniceae</taxon>
        <taxon>Dichantheliinae</taxon>
        <taxon>Dichanthelium</taxon>
    </lineage>
</organism>
<dbReference type="EMBL" id="LWDX02018013">
    <property type="protein sequence ID" value="OEL33666.1"/>
    <property type="molecule type" value="Genomic_DNA"/>
</dbReference>
<feature type="region of interest" description="Disordered" evidence="1">
    <location>
        <begin position="101"/>
        <end position="144"/>
    </location>
</feature>
<dbReference type="PANTHER" id="PTHR33085:SF13">
    <property type="entry name" value="DUF295 DOMAIN-CONTAINING PROTEIN"/>
    <property type="match status" value="1"/>
</dbReference>
<proteinExistence type="predicted"/>
<reference evidence="2 3" key="1">
    <citation type="submission" date="2016-09" db="EMBL/GenBank/DDBJ databases">
        <title>The draft genome of Dichanthelium oligosanthes: A C3 panicoid grass species.</title>
        <authorList>
            <person name="Studer A.J."/>
            <person name="Schnable J.C."/>
            <person name="Brutnell T.P."/>
        </authorList>
    </citation>
    <scope>NUCLEOTIDE SEQUENCE [LARGE SCALE GENOMIC DNA]</scope>
    <source>
        <strain evidence="3">cv. Kellogg 1175</strain>
        <tissue evidence="2">Leaf</tissue>
    </source>
</reference>
<keyword evidence="3" id="KW-1185">Reference proteome</keyword>
<dbReference type="OrthoDB" id="591192at2759"/>
<dbReference type="STRING" id="888268.A0A1E5W8C6"/>
<evidence type="ECO:0000313" key="3">
    <source>
        <dbReference type="Proteomes" id="UP000095767"/>
    </source>
</evidence>
<dbReference type="InterPro" id="IPR012871">
    <property type="entry name" value="DUF1668_ORYSA"/>
</dbReference>